<name>A0A0N5B3E9_STREA</name>
<evidence type="ECO:0000313" key="10">
    <source>
        <dbReference type="WBParaSite" id="SPAL_0000060000.1"/>
    </source>
</evidence>
<accession>A0A0N5B3E9</accession>
<feature type="domain" description="TGF-beta family profile" evidence="8">
    <location>
        <begin position="215"/>
        <end position="328"/>
    </location>
</feature>
<dbReference type="InterPro" id="IPR029034">
    <property type="entry name" value="Cystine-knot_cytokine"/>
</dbReference>
<reference evidence="10" key="1">
    <citation type="submission" date="2017-02" db="UniProtKB">
        <authorList>
            <consortium name="WormBaseParasite"/>
        </authorList>
    </citation>
    <scope>IDENTIFICATION</scope>
</reference>
<keyword evidence="3" id="KW-0964">Secreted</keyword>
<feature type="signal peptide" evidence="7">
    <location>
        <begin position="1"/>
        <end position="19"/>
    </location>
</feature>
<dbReference type="AlphaFoldDB" id="A0A0N5B3E9"/>
<dbReference type="GO" id="GO:0005125">
    <property type="term" value="F:cytokine activity"/>
    <property type="evidence" value="ECO:0007669"/>
    <property type="project" value="TreeGrafter"/>
</dbReference>
<evidence type="ECO:0000256" key="5">
    <source>
        <dbReference type="ARBA" id="ARBA00023157"/>
    </source>
</evidence>
<evidence type="ECO:0000259" key="8">
    <source>
        <dbReference type="PROSITE" id="PS51362"/>
    </source>
</evidence>
<evidence type="ECO:0000256" key="1">
    <source>
        <dbReference type="ARBA" id="ARBA00004613"/>
    </source>
</evidence>
<proteinExistence type="inferred from homology"/>
<dbReference type="Proteomes" id="UP000046392">
    <property type="component" value="Unplaced"/>
</dbReference>
<feature type="chain" id="PRO_5005893660" evidence="7">
    <location>
        <begin position="20"/>
        <end position="328"/>
    </location>
</feature>
<evidence type="ECO:0000313" key="9">
    <source>
        <dbReference type="Proteomes" id="UP000046392"/>
    </source>
</evidence>
<dbReference type="InterPro" id="IPR015615">
    <property type="entry name" value="TGF-beta-rel"/>
</dbReference>
<evidence type="ECO:0000256" key="4">
    <source>
        <dbReference type="ARBA" id="ARBA00023030"/>
    </source>
</evidence>
<dbReference type="SMART" id="SM00204">
    <property type="entry name" value="TGFB"/>
    <property type="match status" value="1"/>
</dbReference>
<dbReference type="Pfam" id="PF00019">
    <property type="entry name" value="TGF_beta"/>
    <property type="match status" value="1"/>
</dbReference>
<evidence type="ECO:0000256" key="6">
    <source>
        <dbReference type="RuleBase" id="RU000354"/>
    </source>
</evidence>
<dbReference type="InterPro" id="IPR017948">
    <property type="entry name" value="TGFb_CS"/>
</dbReference>
<keyword evidence="9" id="KW-1185">Reference proteome</keyword>
<dbReference type="SUPFAM" id="SSF57501">
    <property type="entry name" value="Cystine-knot cytokines"/>
    <property type="match status" value="1"/>
</dbReference>
<comment type="similarity">
    <text evidence="2 6">Belongs to the TGF-beta family.</text>
</comment>
<dbReference type="PROSITE" id="PS00250">
    <property type="entry name" value="TGF_BETA_1"/>
    <property type="match status" value="1"/>
</dbReference>
<keyword evidence="5" id="KW-1015">Disulfide bond</keyword>
<dbReference type="Gene3D" id="2.10.90.10">
    <property type="entry name" value="Cystine-knot cytokines"/>
    <property type="match status" value="1"/>
</dbReference>
<dbReference type="InterPro" id="IPR001839">
    <property type="entry name" value="TGF-b_C"/>
</dbReference>
<dbReference type="PANTHER" id="PTHR11848">
    <property type="entry name" value="TGF-BETA FAMILY"/>
    <property type="match status" value="1"/>
</dbReference>
<comment type="subcellular location">
    <subcellularLocation>
        <location evidence="1">Secreted</location>
    </subcellularLocation>
</comment>
<evidence type="ECO:0000256" key="7">
    <source>
        <dbReference type="SAM" id="SignalP"/>
    </source>
</evidence>
<keyword evidence="4 6" id="KW-0339">Growth factor</keyword>
<sequence>MKYYYIIAIIFFSFCQTLASNGRWYNDLERNRILQNILTSFGLKKPIFLDIPTENLVGITRNIENVVEDKENENKIKKYLQIEPISYNHPIAIFRSDDLIKNSISIKALSLKIDYTVVGDLEEPLKANVLLLLNKNNDENEHLGNFIFDSHKNGNLNEKMYTLKMPLNLTVFKNYIPEIGDMIKFLIKFNEIPKPIIINIENVYLEAVVIDNNDRVKRNSDKNCENEDGRSMCCVKKTNINFEEIGWNFIVSPKNFQAQFCHGDCYHSGNNMLIGGVLNKLKHLQDIKYKSCCYPIEYIPLNVSIFKSGLTVETRTLNNLIAKKCTCY</sequence>
<protein>
    <submittedName>
        <fullName evidence="10">TGF_BETA_2 domain-containing protein</fullName>
    </submittedName>
</protein>
<dbReference type="GO" id="GO:0008083">
    <property type="term" value="F:growth factor activity"/>
    <property type="evidence" value="ECO:0007669"/>
    <property type="project" value="UniProtKB-KW"/>
</dbReference>
<evidence type="ECO:0000256" key="2">
    <source>
        <dbReference type="ARBA" id="ARBA00006656"/>
    </source>
</evidence>
<keyword evidence="7" id="KW-0732">Signal</keyword>
<dbReference type="CDD" id="cd19378">
    <property type="entry name" value="TGF_beta_DAF7"/>
    <property type="match status" value="1"/>
</dbReference>
<dbReference type="WBParaSite" id="SPAL_0000060000.1">
    <property type="protein sequence ID" value="SPAL_0000060000.1"/>
    <property type="gene ID" value="SPAL_0000060000"/>
</dbReference>
<evidence type="ECO:0000256" key="3">
    <source>
        <dbReference type="ARBA" id="ARBA00022525"/>
    </source>
</evidence>
<dbReference type="PROSITE" id="PS51362">
    <property type="entry name" value="TGF_BETA_2"/>
    <property type="match status" value="1"/>
</dbReference>
<organism evidence="9 10">
    <name type="scientific">Strongyloides papillosus</name>
    <name type="common">Intestinal threadworm</name>
    <dbReference type="NCBI Taxonomy" id="174720"/>
    <lineage>
        <taxon>Eukaryota</taxon>
        <taxon>Metazoa</taxon>
        <taxon>Ecdysozoa</taxon>
        <taxon>Nematoda</taxon>
        <taxon>Chromadorea</taxon>
        <taxon>Rhabditida</taxon>
        <taxon>Tylenchina</taxon>
        <taxon>Panagrolaimomorpha</taxon>
        <taxon>Strongyloidoidea</taxon>
        <taxon>Strongyloididae</taxon>
        <taxon>Strongyloides</taxon>
    </lineage>
</organism>
<dbReference type="GO" id="GO:0005615">
    <property type="term" value="C:extracellular space"/>
    <property type="evidence" value="ECO:0007669"/>
    <property type="project" value="TreeGrafter"/>
</dbReference>
<dbReference type="STRING" id="174720.A0A0N5B3E9"/>